<feature type="region of interest" description="Disordered" evidence="1">
    <location>
        <begin position="118"/>
        <end position="144"/>
    </location>
</feature>
<dbReference type="EMBL" id="CADEPM010000002">
    <property type="protein sequence ID" value="CAB3401043.1"/>
    <property type="molecule type" value="Genomic_DNA"/>
</dbReference>
<keyword evidence="4" id="KW-1185">Reference proteome</keyword>
<evidence type="ECO:0000256" key="1">
    <source>
        <dbReference type="SAM" id="MobiDB-lite"/>
    </source>
</evidence>
<protein>
    <submittedName>
        <fullName evidence="3">Uncharacterized protein</fullName>
    </submittedName>
</protein>
<evidence type="ECO:0000313" key="4">
    <source>
        <dbReference type="Proteomes" id="UP000494206"/>
    </source>
</evidence>
<proteinExistence type="predicted"/>
<name>A0A8S1ENV2_9PELO</name>
<gene>
    <name evidence="3" type="ORF">CBOVIS_LOCUS3851</name>
</gene>
<sequence length="590" mass="67189">MTSPLDGTNNLNQMNDNHFNGNDIGGTDVNQARFTNIDFSAIHFTDVNIKHTRCTTRYTSADSTSPCHSKQYGEILVSFDRRHWRIPYVFWAECDHCSHVGLAQGSIALHIHDKMSHHARLDEKSQQSQTIEKPEPSGKIEKPEEAQQIENSSELHNIDELDIQNWGLYGPRRYTIEYIGDQTDDENYYEVVHRSWIERAQRMSCRSRGLDDPASYVILPHRPAPFPVVINTQKYSKHFFEGPPPVFGDGRYDQAHNNENAKSIYNLVYKYIAIARTKQLSANNKESGCGNSKSFLKMSEQSFARNIKDRDFEVGSIPNPELLQALQEFTEHLEMLNDYREQLIVVGAYIELVDSFAVVVKMPKHDIESVPLLLNEAKSNTVEYGSVNLDTRSTLIPMIVENQEGIPLLKAGLNNYTIEYGSIDFSRFNESRRKNRRIGSSCSIFSLFSVTGTDGKEIDPRDRQAFQQLINKDADSVEGASHQDSTTFTMVIMDAHMEEPDNTSVISNGSEDEIMQNCKRISVMITILLIALFATMAILNIIPIVRILQVFSLVPAILYFLIVALFAEILLLYFYQKYCTRLTNRVHCAV</sequence>
<organism evidence="3 4">
    <name type="scientific">Caenorhabditis bovis</name>
    <dbReference type="NCBI Taxonomy" id="2654633"/>
    <lineage>
        <taxon>Eukaryota</taxon>
        <taxon>Metazoa</taxon>
        <taxon>Ecdysozoa</taxon>
        <taxon>Nematoda</taxon>
        <taxon>Chromadorea</taxon>
        <taxon>Rhabditida</taxon>
        <taxon>Rhabditina</taxon>
        <taxon>Rhabditomorpha</taxon>
        <taxon>Rhabditoidea</taxon>
        <taxon>Rhabditidae</taxon>
        <taxon>Peloderinae</taxon>
        <taxon>Caenorhabditis</taxon>
    </lineage>
</organism>
<reference evidence="3 4" key="1">
    <citation type="submission" date="2020-04" db="EMBL/GenBank/DDBJ databases">
        <authorList>
            <person name="Laetsch R D."/>
            <person name="Stevens L."/>
            <person name="Kumar S."/>
            <person name="Blaxter L. M."/>
        </authorList>
    </citation>
    <scope>NUCLEOTIDE SEQUENCE [LARGE SCALE GENOMIC DNA]</scope>
</reference>
<evidence type="ECO:0000313" key="3">
    <source>
        <dbReference type="EMBL" id="CAB3401043.1"/>
    </source>
</evidence>
<comment type="caution">
    <text evidence="3">The sequence shown here is derived from an EMBL/GenBank/DDBJ whole genome shotgun (WGS) entry which is preliminary data.</text>
</comment>
<feature type="transmembrane region" description="Helical" evidence="2">
    <location>
        <begin position="523"/>
        <end position="545"/>
    </location>
</feature>
<keyword evidence="2" id="KW-0812">Transmembrane</keyword>
<feature type="transmembrane region" description="Helical" evidence="2">
    <location>
        <begin position="557"/>
        <end position="575"/>
    </location>
</feature>
<dbReference type="Proteomes" id="UP000494206">
    <property type="component" value="Unassembled WGS sequence"/>
</dbReference>
<accession>A0A8S1ENV2</accession>
<keyword evidence="2" id="KW-1133">Transmembrane helix</keyword>
<keyword evidence="2" id="KW-0472">Membrane</keyword>
<evidence type="ECO:0000256" key="2">
    <source>
        <dbReference type="SAM" id="Phobius"/>
    </source>
</evidence>
<feature type="compositionally biased region" description="Basic and acidic residues" evidence="1">
    <location>
        <begin position="132"/>
        <end position="144"/>
    </location>
</feature>
<dbReference type="AlphaFoldDB" id="A0A8S1ENV2"/>